<sequence length="34" mass="4245">MYYKTQIETQSLINNLKIKSYRKIRYNRSIYIDS</sequence>
<organism evidence="1">
    <name type="scientific">Podoviridae sp. ct8Lf7</name>
    <dbReference type="NCBI Taxonomy" id="2827723"/>
    <lineage>
        <taxon>Viruses</taxon>
        <taxon>Duplodnaviria</taxon>
        <taxon>Heunggongvirae</taxon>
        <taxon>Uroviricota</taxon>
        <taxon>Caudoviricetes</taxon>
    </lineage>
</organism>
<proteinExistence type="predicted"/>
<dbReference type="EMBL" id="BK032511">
    <property type="protein sequence ID" value="DAF44663.1"/>
    <property type="molecule type" value="Genomic_DNA"/>
</dbReference>
<protein>
    <submittedName>
        <fullName evidence="1">Uncharacterized protein</fullName>
    </submittedName>
</protein>
<accession>A0A8S5S1S0</accession>
<reference evidence="1" key="1">
    <citation type="journal article" date="2021" name="Proc. Natl. Acad. Sci. U.S.A.">
        <title>A Catalog of Tens of Thousands of Viruses from Human Metagenomes Reveals Hidden Associations with Chronic Diseases.</title>
        <authorList>
            <person name="Tisza M.J."/>
            <person name="Buck C.B."/>
        </authorList>
    </citation>
    <scope>NUCLEOTIDE SEQUENCE</scope>
    <source>
        <strain evidence="1">Ct8Lf7</strain>
    </source>
</reference>
<evidence type="ECO:0000313" key="1">
    <source>
        <dbReference type="EMBL" id="DAF44663.1"/>
    </source>
</evidence>
<name>A0A8S5S1S0_9CAUD</name>